<reference evidence="3 4" key="1">
    <citation type="submission" date="2018-11" db="EMBL/GenBank/DDBJ databases">
        <title>Genome assembly of Steccherinum ochraceum LE-BIN_3174, the white-rot fungus of the Steccherinaceae family (The Residual Polyporoid clade, Polyporales, Basidiomycota).</title>
        <authorList>
            <person name="Fedorova T.V."/>
            <person name="Glazunova O.A."/>
            <person name="Landesman E.O."/>
            <person name="Moiseenko K.V."/>
            <person name="Psurtseva N.V."/>
            <person name="Savinova O.S."/>
            <person name="Shakhova N.V."/>
            <person name="Tyazhelova T.V."/>
            <person name="Vasina D.V."/>
        </authorList>
    </citation>
    <scope>NUCLEOTIDE SEQUENCE [LARGE SCALE GENOMIC DNA]</scope>
    <source>
        <strain evidence="3 4">LE-BIN_3174</strain>
    </source>
</reference>
<organism evidence="3 4">
    <name type="scientific">Steccherinum ochraceum</name>
    <dbReference type="NCBI Taxonomy" id="92696"/>
    <lineage>
        <taxon>Eukaryota</taxon>
        <taxon>Fungi</taxon>
        <taxon>Dikarya</taxon>
        <taxon>Basidiomycota</taxon>
        <taxon>Agaricomycotina</taxon>
        <taxon>Agaricomycetes</taxon>
        <taxon>Polyporales</taxon>
        <taxon>Steccherinaceae</taxon>
        <taxon>Steccherinum</taxon>
    </lineage>
</organism>
<feature type="region of interest" description="Disordered" evidence="1">
    <location>
        <begin position="467"/>
        <end position="525"/>
    </location>
</feature>
<evidence type="ECO:0000256" key="1">
    <source>
        <dbReference type="SAM" id="MobiDB-lite"/>
    </source>
</evidence>
<feature type="compositionally biased region" description="Basic and acidic residues" evidence="1">
    <location>
        <begin position="239"/>
        <end position="255"/>
    </location>
</feature>
<keyword evidence="4" id="KW-1185">Reference proteome</keyword>
<dbReference type="Proteomes" id="UP000292702">
    <property type="component" value="Unassembled WGS sequence"/>
</dbReference>
<gene>
    <name evidence="3" type="ORF">EIP91_001692</name>
</gene>
<sequence length="525" mass="55830">SSRSPALAVQLIALVVVAPGDRPPSLPILVAPLARMFEETLVCMHCGRPVDGQVYCSDECESLDATSPSASASSSAFPSPFLHSSMNAPGNLADIPPLVPSIMGGSKAYKGHRAHHSVSSSSNSSTGWSALSDEEDDEAAYPPVSIEGEGAYSADAYGEGSFKSSLHPNSALLYARRPSSTNHRSTIPLLHRRASSTSSPLVAPIKSPLSAPATTFTTEDDLSDVPPISLSSSLSSTRSRKDTVRPIKIERRRPVQDGAEDASASSKRRSRNRTSLPAYFSLLQLSPSSPPASSHSSTSPGSRQALASLSQSLRTSPTTPRTANPLLNLSHAHAETSSRPSSTVEGTPRGRLQRRDPEARSASGRRSLGRSPPRQQSSAQASSPSPCRHHHTGIIGSQARARLDSVEKVFEWVSHSPVAASGVARGRTVTRRNSSPPAKPVKHELGQGHGAVRDLYARCIDQPVVDDQEADGLGPRRQEGVRGRRRGRELEEVEVHPDAPGYGNGRSGLMARERQRGRAAVAGFR</sequence>
<comment type="caution">
    <text evidence="3">The sequence shown here is derived from an EMBL/GenBank/DDBJ whole genome shotgun (WGS) entry which is preliminary data.</text>
</comment>
<protein>
    <submittedName>
        <fullName evidence="3">Uncharacterized protein</fullName>
    </submittedName>
</protein>
<feature type="compositionally biased region" description="Basic and acidic residues" evidence="1">
    <location>
        <begin position="474"/>
        <end position="497"/>
    </location>
</feature>
<name>A0A4V2MWI5_9APHY</name>
<accession>A0A4V2MWI5</accession>
<feature type="compositionally biased region" description="Low complexity" evidence="1">
    <location>
        <begin position="360"/>
        <end position="386"/>
    </location>
</feature>
<feature type="chain" id="PRO_5020625978" evidence="2">
    <location>
        <begin position="21"/>
        <end position="525"/>
    </location>
</feature>
<proteinExistence type="predicted"/>
<feature type="signal peptide" evidence="2">
    <location>
        <begin position="1"/>
        <end position="20"/>
    </location>
</feature>
<feature type="region of interest" description="Disordered" evidence="1">
    <location>
        <begin position="113"/>
        <end position="139"/>
    </location>
</feature>
<dbReference type="EMBL" id="RWJN01000146">
    <property type="protein sequence ID" value="TCD66197.1"/>
    <property type="molecule type" value="Genomic_DNA"/>
</dbReference>
<dbReference type="OrthoDB" id="2984747at2759"/>
<feature type="non-terminal residue" evidence="3">
    <location>
        <position position="1"/>
    </location>
</feature>
<evidence type="ECO:0000313" key="3">
    <source>
        <dbReference type="EMBL" id="TCD66197.1"/>
    </source>
</evidence>
<feature type="region of interest" description="Disordered" evidence="1">
    <location>
        <begin position="423"/>
        <end position="445"/>
    </location>
</feature>
<evidence type="ECO:0000313" key="4">
    <source>
        <dbReference type="Proteomes" id="UP000292702"/>
    </source>
</evidence>
<feature type="compositionally biased region" description="Low complexity" evidence="1">
    <location>
        <begin position="117"/>
        <end position="131"/>
    </location>
</feature>
<dbReference type="AlphaFoldDB" id="A0A4V2MWI5"/>
<feature type="compositionally biased region" description="Polar residues" evidence="1">
    <location>
        <begin position="315"/>
        <end position="327"/>
    </location>
</feature>
<feature type="compositionally biased region" description="Polar residues" evidence="1">
    <location>
        <begin position="335"/>
        <end position="345"/>
    </location>
</feature>
<keyword evidence="2" id="KW-0732">Signal</keyword>
<evidence type="ECO:0000256" key="2">
    <source>
        <dbReference type="SAM" id="SignalP"/>
    </source>
</evidence>
<feature type="compositionally biased region" description="Low complexity" evidence="1">
    <location>
        <begin position="281"/>
        <end position="314"/>
    </location>
</feature>
<feature type="region of interest" description="Disordered" evidence="1">
    <location>
        <begin position="177"/>
        <end position="392"/>
    </location>
</feature>